<proteinExistence type="inferred from homology"/>
<keyword evidence="2" id="KW-0963">Cytoplasm</keyword>
<keyword evidence="4" id="KW-0378">Hydrolase</keyword>
<dbReference type="SUPFAM" id="SSF116842">
    <property type="entry name" value="XseB-like"/>
    <property type="match status" value="1"/>
</dbReference>
<evidence type="ECO:0000313" key="7">
    <source>
        <dbReference type="EMBL" id="ABD45454.1"/>
    </source>
</evidence>
<dbReference type="Pfam" id="PF02609">
    <property type="entry name" value="Exonuc_VII_S"/>
    <property type="match status" value="1"/>
</dbReference>
<keyword evidence="5" id="KW-0269">Exonuclease</keyword>
<evidence type="ECO:0000256" key="1">
    <source>
        <dbReference type="ARBA" id="ARBA00009998"/>
    </source>
</evidence>
<evidence type="ECO:0000256" key="3">
    <source>
        <dbReference type="ARBA" id="ARBA00022722"/>
    </source>
</evidence>
<dbReference type="GO" id="GO:0008855">
    <property type="term" value="F:exodeoxyribonuclease VII activity"/>
    <property type="evidence" value="ECO:0007669"/>
    <property type="project" value="UniProtKB-UniRule"/>
</dbReference>
<dbReference type="GO" id="GO:0009318">
    <property type="term" value="C:exodeoxyribonuclease VII complex"/>
    <property type="evidence" value="ECO:0007669"/>
    <property type="project" value="UniProtKB-UniRule"/>
</dbReference>
<dbReference type="NCBIfam" id="TIGR01280">
    <property type="entry name" value="xseB"/>
    <property type="match status" value="1"/>
</dbReference>
<evidence type="ECO:0000256" key="6">
    <source>
        <dbReference type="NCBIfam" id="TIGR01280"/>
    </source>
</evidence>
<gene>
    <name evidence="7" type="ordered locus">ECH_0214</name>
</gene>
<comment type="similarity">
    <text evidence="1">Belongs to the XseB family.</text>
</comment>
<dbReference type="EMBL" id="CP000236">
    <property type="protein sequence ID" value="ABD45454.1"/>
    <property type="molecule type" value="Genomic_DNA"/>
</dbReference>
<protein>
    <recommendedName>
        <fullName evidence="6">Exodeoxyribonuclease VII small subunit</fullName>
        <ecNumber evidence="6">3.1.11.6</ecNumber>
    </recommendedName>
</protein>
<dbReference type="Proteomes" id="UP000008320">
    <property type="component" value="Chromosome"/>
</dbReference>
<evidence type="ECO:0000256" key="4">
    <source>
        <dbReference type="ARBA" id="ARBA00022801"/>
    </source>
</evidence>
<dbReference type="KEGG" id="ech:ECH_0214"/>
<keyword evidence="8" id="KW-1185">Reference proteome</keyword>
<dbReference type="AlphaFoldDB" id="Q2GHP6"/>
<dbReference type="GO" id="GO:0005829">
    <property type="term" value="C:cytosol"/>
    <property type="evidence" value="ECO:0007669"/>
    <property type="project" value="TreeGrafter"/>
</dbReference>
<evidence type="ECO:0000256" key="2">
    <source>
        <dbReference type="ARBA" id="ARBA00022490"/>
    </source>
</evidence>
<reference evidence="7 8" key="1">
    <citation type="journal article" date="2006" name="PLoS Genet.">
        <title>Comparative genomics of emerging human ehrlichiosis agents.</title>
        <authorList>
            <person name="Dunning Hotopp J.C."/>
            <person name="Lin M."/>
            <person name="Madupu R."/>
            <person name="Crabtree J."/>
            <person name="Angiuoli S.V."/>
            <person name="Eisen J.A."/>
            <person name="Seshadri R."/>
            <person name="Ren Q."/>
            <person name="Wu M."/>
            <person name="Utterback T.R."/>
            <person name="Smith S."/>
            <person name="Lewis M."/>
            <person name="Khouri H."/>
            <person name="Zhang C."/>
            <person name="Niu H."/>
            <person name="Lin Q."/>
            <person name="Ohashi N."/>
            <person name="Zhi N."/>
            <person name="Nelson W."/>
            <person name="Brinkac L.M."/>
            <person name="Dodson R.J."/>
            <person name="Rosovitz M.J."/>
            <person name="Sundaram J."/>
            <person name="Daugherty S.C."/>
            <person name="Davidsen T."/>
            <person name="Durkin A.S."/>
            <person name="Gwinn M."/>
            <person name="Haft D.H."/>
            <person name="Selengut J.D."/>
            <person name="Sullivan S.A."/>
            <person name="Zafar N."/>
            <person name="Zhou L."/>
            <person name="Benahmed F."/>
            <person name="Forberger H."/>
            <person name="Halpin R."/>
            <person name="Mulligan S."/>
            <person name="Robinson J."/>
            <person name="White O."/>
            <person name="Rikihisa Y."/>
            <person name="Tettelin H."/>
        </authorList>
    </citation>
    <scope>NUCLEOTIDE SEQUENCE [LARGE SCALE GENOMIC DNA]</scope>
    <source>
        <strain evidence="8">ATCC CRL-10679 / Arkansas</strain>
    </source>
</reference>
<dbReference type="Gene3D" id="1.10.287.1040">
    <property type="entry name" value="Exonuclease VII, small subunit"/>
    <property type="match status" value="1"/>
</dbReference>
<dbReference type="OrthoDB" id="7165762at2"/>
<dbReference type="PANTHER" id="PTHR34137">
    <property type="entry name" value="EXODEOXYRIBONUCLEASE 7 SMALL SUBUNIT"/>
    <property type="match status" value="1"/>
</dbReference>
<name>Q2GHP6_EHRCR</name>
<dbReference type="PANTHER" id="PTHR34137:SF1">
    <property type="entry name" value="EXODEOXYRIBONUCLEASE 7 SMALL SUBUNIT"/>
    <property type="match status" value="1"/>
</dbReference>
<evidence type="ECO:0000256" key="5">
    <source>
        <dbReference type="ARBA" id="ARBA00022839"/>
    </source>
</evidence>
<dbReference type="eggNOG" id="COG1722">
    <property type="taxonomic scope" value="Bacteria"/>
</dbReference>
<accession>Q2GHP6</accession>
<dbReference type="EC" id="3.1.11.6" evidence="6"/>
<organism evidence="7 8">
    <name type="scientific">Ehrlichia chaffeensis (strain ATCC CRL-10679 / Arkansas)</name>
    <dbReference type="NCBI Taxonomy" id="205920"/>
    <lineage>
        <taxon>Bacteria</taxon>
        <taxon>Pseudomonadati</taxon>
        <taxon>Pseudomonadota</taxon>
        <taxon>Alphaproteobacteria</taxon>
        <taxon>Rickettsiales</taxon>
        <taxon>Anaplasmataceae</taxon>
        <taxon>Ehrlichia</taxon>
    </lineage>
</organism>
<dbReference type="HOGENOM" id="CLU_145918_3_1_5"/>
<dbReference type="STRING" id="205920.ECH_0214"/>
<dbReference type="GO" id="GO:0006308">
    <property type="term" value="P:DNA catabolic process"/>
    <property type="evidence" value="ECO:0007669"/>
    <property type="project" value="UniProtKB-UniRule"/>
</dbReference>
<keyword evidence="3" id="KW-0540">Nuclease</keyword>
<sequence>MSINDEYNFEAAIEQLEYIVKELESDEVTLARSVELYSLGKELYEYCNKIIEDIELKIEIKE</sequence>
<dbReference type="InterPro" id="IPR003761">
    <property type="entry name" value="Exonuc_VII_S"/>
</dbReference>
<dbReference type="RefSeq" id="WP_006010509.1">
    <property type="nucleotide sequence ID" value="NC_007799.1"/>
</dbReference>
<evidence type="ECO:0000313" key="8">
    <source>
        <dbReference type="Proteomes" id="UP000008320"/>
    </source>
</evidence>
<dbReference type="InterPro" id="IPR037004">
    <property type="entry name" value="Exonuc_VII_ssu_sf"/>
</dbReference>